<comment type="caution">
    <text evidence="1">The sequence shown here is derived from an EMBL/GenBank/DDBJ whole genome shotgun (WGS) entry which is preliminary data.</text>
</comment>
<reference evidence="1 2" key="1">
    <citation type="journal article" date="2018" name="Front. Plant Sci.">
        <title>Red Clover (Trifolium pratense) and Zigzag Clover (T. medium) - A Picture of Genomic Similarities and Differences.</title>
        <authorList>
            <person name="Dluhosova J."/>
            <person name="Istvanek J."/>
            <person name="Nedelnik J."/>
            <person name="Repkova J."/>
        </authorList>
    </citation>
    <scope>NUCLEOTIDE SEQUENCE [LARGE SCALE GENOMIC DNA]</scope>
    <source>
        <strain evidence="2">cv. 10/8</strain>
        <tissue evidence="1">Leaf</tissue>
    </source>
</reference>
<name>A0A392MTM7_9FABA</name>
<accession>A0A392MTM7</accession>
<dbReference type="Proteomes" id="UP000265520">
    <property type="component" value="Unassembled WGS sequence"/>
</dbReference>
<dbReference type="AlphaFoldDB" id="A0A392MTM7"/>
<evidence type="ECO:0000313" key="2">
    <source>
        <dbReference type="Proteomes" id="UP000265520"/>
    </source>
</evidence>
<dbReference type="CDD" id="cd09272">
    <property type="entry name" value="RNase_HI_RT_Ty1"/>
    <property type="match status" value="1"/>
</dbReference>
<sequence>MNVIAAADLNRKIVRLYYQNPDFDYHASNPNNEHWKAITRIFGYLLKTKNLGLHYGRFPAILEGYTDASWISNVGDHKSTTGWVFTLTGGAISWKSKKQICITLSTMESEFVALASASQEVEWLSDLLLEVPLAKENGLKVFIHRDSQTTLARAFSEVYNGKSRHIGLRHSFVRKLIKDGIISLTYTNEL</sequence>
<evidence type="ECO:0008006" key="3">
    <source>
        <dbReference type="Google" id="ProtNLM"/>
    </source>
</evidence>
<dbReference type="PANTHER" id="PTHR11439">
    <property type="entry name" value="GAG-POL-RELATED RETROTRANSPOSON"/>
    <property type="match status" value="1"/>
</dbReference>
<organism evidence="1 2">
    <name type="scientific">Trifolium medium</name>
    <dbReference type="NCBI Taxonomy" id="97028"/>
    <lineage>
        <taxon>Eukaryota</taxon>
        <taxon>Viridiplantae</taxon>
        <taxon>Streptophyta</taxon>
        <taxon>Embryophyta</taxon>
        <taxon>Tracheophyta</taxon>
        <taxon>Spermatophyta</taxon>
        <taxon>Magnoliopsida</taxon>
        <taxon>eudicotyledons</taxon>
        <taxon>Gunneridae</taxon>
        <taxon>Pentapetalae</taxon>
        <taxon>rosids</taxon>
        <taxon>fabids</taxon>
        <taxon>Fabales</taxon>
        <taxon>Fabaceae</taxon>
        <taxon>Papilionoideae</taxon>
        <taxon>50 kb inversion clade</taxon>
        <taxon>NPAAA clade</taxon>
        <taxon>Hologalegina</taxon>
        <taxon>IRL clade</taxon>
        <taxon>Trifolieae</taxon>
        <taxon>Trifolium</taxon>
    </lineage>
</organism>
<keyword evidence="2" id="KW-1185">Reference proteome</keyword>
<proteinExistence type="predicted"/>
<gene>
    <name evidence="1" type="ORF">A2U01_0011595</name>
</gene>
<dbReference type="PANTHER" id="PTHR11439:SF440">
    <property type="entry name" value="INTEGRASE CATALYTIC DOMAIN-CONTAINING PROTEIN"/>
    <property type="match status" value="1"/>
</dbReference>
<dbReference type="EMBL" id="LXQA010018835">
    <property type="protein sequence ID" value="MCH90673.1"/>
    <property type="molecule type" value="Genomic_DNA"/>
</dbReference>
<evidence type="ECO:0000313" key="1">
    <source>
        <dbReference type="EMBL" id="MCH90673.1"/>
    </source>
</evidence>
<protein>
    <recommendedName>
        <fullName evidence="3">Retrovirus-related Pol polyprotein from transposon TNT 1-94</fullName>
    </recommendedName>
</protein>